<keyword evidence="3 14" id="KW-0813">Transport</keyword>
<keyword evidence="7" id="KW-1133">Transmembrane helix</keyword>
<dbReference type="InterPro" id="IPR050635">
    <property type="entry name" value="ATPase_protein_8"/>
</dbReference>
<evidence type="ECO:0000256" key="5">
    <source>
        <dbReference type="ARBA" id="ARBA00022692"/>
    </source>
</evidence>
<dbReference type="GO" id="GO:0031966">
    <property type="term" value="C:mitochondrial membrane"/>
    <property type="evidence" value="ECO:0007669"/>
    <property type="project" value="UniProtKB-SubCell"/>
</dbReference>
<evidence type="ECO:0000256" key="12">
    <source>
        <dbReference type="ARBA" id="ARBA00053067"/>
    </source>
</evidence>
<dbReference type="GO" id="GO:0015986">
    <property type="term" value="P:proton motive force-driven ATP synthesis"/>
    <property type="evidence" value="ECO:0007669"/>
    <property type="project" value="InterPro"/>
</dbReference>
<comment type="subunit">
    <text evidence="13">Component of the ATP synthase complex composed at least of ATP5F1A/subunit alpha, ATP5F1B/subunit beta, ATP5MC1/subunit c (homooctomer), MT-ATP6/subunit a, MT-ATP8/subunit 8, ATP5ME/subunit e, ATP5MF/subunit f, ATP5MG/subunit g, ATP5MK/subunit k, ATP5MJ/subunit j, ATP5F1C/subunit gamma, ATP5F1D/subunit delta, ATP5F1E/subunit epsilon, ATP5PF/subunit F6, ATP5PB/subunit b, ATP5PD/subunit d, ATP5PO/subunit OSCP. ATP synthase complex consists of a soluble F(1) head domain (subunits alpha(3) and beta(3)) - the catalytic core - and a membrane F(0) domain - the membrane proton channel (subunits c, a, 8, e, f, g, k and j). These two domains are linked by a central stalk (subunits gamma, delta, and epsilon) rotating inside the F1 region and a stationary peripheral stalk (subunits F6, b, d, and OSCP).</text>
</comment>
<dbReference type="PANTHER" id="PTHR39937:SF1">
    <property type="entry name" value="ATP SYNTHASE PROTEIN 8"/>
    <property type="match status" value="1"/>
</dbReference>
<keyword evidence="9 14" id="KW-0496">Mitochondrion</keyword>
<reference evidence="16" key="1">
    <citation type="journal article" date="2010" name="BMC Evol. Biol.">
        <title>Evolutionary history of anglerfishes (Teleostei: Lophiiformes): a mitogenomic perspective.</title>
        <authorList>
            <person name="Miya M."/>
            <person name="Pietsch T.W."/>
            <person name="Orr J.W."/>
            <person name="Arnold R.J."/>
            <person name="Satoh T.P."/>
            <person name="Shedlock A.M."/>
            <person name="Ho H.-C."/>
            <person name="Shimazaki M."/>
            <person name="Yabe M."/>
            <person name="Nishida M."/>
        </authorList>
    </citation>
    <scope>NUCLEOTIDE SEQUENCE</scope>
</reference>
<proteinExistence type="inferred from homology"/>
<comment type="subcellular location">
    <subcellularLocation>
        <location evidence="1 14">Mitochondrion membrane</location>
        <topology evidence="1 14">Single-pass membrane protein</topology>
    </subcellularLocation>
</comment>
<keyword evidence="8 14" id="KW-0406">Ion transport</keyword>
<evidence type="ECO:0000256" key="4">
    <source>
        <dbReference type="ARBA" id="ARBA00022547"/>
    </source>
</evidence>
<evidence type="ECO:0000256" key="1">
    <source>
        <dbReference type="ARBA" id="ARBA00004304"/>
    </source>
</evidence>
<evidence type="ECO:0000256" key="6">
    <source>
        <dbReference type="ARBA" id="ARBA00022781"/>
    </source>
</evidence>
<keyword evidence="15" id="KW-0732">Signal</keyword>
<evidence type="ECO:0000256" key="9">
    <source>
        <dbReference type="ARBA" id="ARBA00023128"/>
    </source>
</evidence>
<comment type="similarity">
    <text evidence="2 14">Belongs to the ATPase protein 8 family.</text>
</comment>
<dbReference type="InterPro" id="IPR001421">
    <property type="entry name" value="ATP8_metazoa"/>
</dbReference>
<keyword evidence="5 14" id="KW-0812">Transmembrane</keyword>
<dbReference type="AlphaFoldDB" id="D3KRC4"/>
<dbReference type="GO" id="GO:0015078">
    <property type="term" value="F:proton transmembrane transporter activity"/>
    <property type="evidence" value="ECO:0007669"/>
    <property type="project" value="InterPro"/>
</dbReference>
<sequence>MPQLNPQPWFLLLLAMWLIFSALTLPGILKTSYPHTPSMKSLKNNLNLKMKD</sequence>
<organism evidence="16">
    <name type="scientific">Abantennarius coccineus</name>
    <name type="common">scarlet frogfish</name>
    <dbReference type="NCBI Taxonomy" id="2919613"/>
    <lineage>
        <taxon>Eukaryota</taxon>
        <taxon>Metazoa</taxon>
        <taxon>Chordata</taxon>
        <taxon>Craniata</taxon>
        <taxon>Vertebrata</taxon>
        <taxon>Euteleostomi</taxon>
        <taxon>Actinopterygii</taxon>
        <taxon>Neopterygii</taxon>
        <taxon>Teleostei</taxon>
        <taxon>Neoteleostei</taxon>
        <taxon>Acanthomorphata</taxon>
        <taxon>Eupercaria</taxon>
        <taxon>Lophiiformes</taxon>
        <taxon>Antennarioidei</taxon>
        <taxon>Antennariidae</taxon>
        <taxon>Abantennarius</taxon>
    </lineage>
</organism>
<evidence type="ECO:0000256" key="13">
    <source>
        <dbReference type="ARBA" id="ARBA00064647"/>
    </source>
</evidence>
<evidence type="ECO:0000256" key="3">
    <source>
        <dbReference type="ARBA" id="ARBA00022448"/>
    </source>
</evidence>
<keyword evidence="10" id="KW-0472">Membrane</keyword>
<evidence type="ECO:0000313" key="16">
    <source>
        <dbReference type="EMBL" id="BAI77011.1"/>
    </source>
</evidence>
<dbReference type="GO" id="GO:0045259">
    <property type="term" value="C:proton-transporting ATP synthase complex"/>
    <property type="evidence" value="ECO:0007669"/>
    <property type="project" value="UniProtKB-KW"/>
</dbReference>
<evidence type="ECO:0000256" key="7">
    <source>
        <dbReference type="ARBA" id="ARBA00022989"/>
    </source>
</evidence>
<geneLocation type="mitochondrion" evidence="16"/>
<evidence type="ECO:0000256" key="8">
    <source>
        <dbReference type="ARBA" id="ARBA00023065"/>
    </source>
</evidence>
<evidence type="ECO:0000256" key="10">
    <source>
        <dbReference type="ARBA" id="ARBA00023136"/>
    </source>
</evidence>
<dbReference type="Pfam" id="PF00895">
    <property type="entry name" value="ATP-synt_8"/>
    <property type="match status" value="1"/>
</dbReference>
<comment type="function">
    <text evidence="12">Subunit 8, of the mitochondrial membrane ATP synthase complex (F(1)F(0) ATP synthase or Complex V) that produces ATP from ADP in the presence of a proton gradient across the membrane which is generated by electron transport complexes of the respiratory chain. ATP synthase complex consist of a soluble F(1) head domain - the catalytic core - and a membrane F(1) domain - the membrane proton channel. These two domains are linked by a central stalk rotating inside the F(1) region and a stationary peripheral stalk. During catalysis, ATP synthesis in the catalytic domain of F(1) is coupled via a rotary mechanism of the central stalk subunits to proton translocation. In vivo, can only synthesize ATP although its ATP hydrolase activity can be activated artificially in vitro. Part of the complex F(0) domain.</text>
</comment>
<feature type="chain" id="PRO_5003047561" description="ATP synthase complex subunit 8" evidence="15">
    <location>
        <begin position="25"/>
        <end position="52"/>
    </location>
</feature>
<name>D3KRC4_9TELE</name>
<gene>
    <name evidence="16" type="primary">ATPase 8</name>
</gene>
<accession>D3KRC4</accession>
<protein>
    <recommendedName>
        <fullName evidence="14">ATP synthase complex subunit 8</fullName>
    </recommendedName>
</protein>
<evidence type="ECO:0000256" key="14">
    <source>
        <dbReference type="RuleBase" id="RU003661"/>
    </source>
</evidence>
<keyword evidence="11" id="KW-0066">ATP synthesis</keyword>
<dbReference type="PANTHER" id="PTHR39937">
    <property type="entry name" value="ATP SYNTHASE PROTEIN 8"/>
    <property type="match status" value="1"/>
</dbReference>
<dbReference type="EMBL" id="AB282830">
    <property type="protein sequence ID" value="BAI77011.1"/>
    <property type="molecule type" value="Genomic_DNA"/>
</dbReference>
<keyword evidence="6 14" id="KW-0375">Hydrogen ion transport</keyword>
<evidence type="ECO:0000256" key="11">
    <source>
        <dbReference type="ARBA" id="ARBA00023310"/>
    </source>
</evidence>
<feature type="signal peptide" evidence="15">
    <location>
        <begin position="1"/>
        <end position="24"/>
    </location>
</feature>
<keyword evidence="4 14" id="KW-0138">CF(0)</keyword>
<evidence type="ECO:0000256" key="15">
    <source>
        <dbReference type="SAM" id="SignalP"/>
    </source>
</evidence>
<evidence type="ECO:0000256" key="2">
    <source>
        <dbReference type="ARBA" id="ARBA00008892"/>
    </source>
</evidence>